<reference evidence="2" key="1">
    <citation type="submission" date="2014-11" db="EMBL/GenBank/DDBJ databases">
        <authorList>
            <person name="Malar M.C."/>
            <person name="Sen D."/>
            <person name="Tripathy S."/>
        </authorList>
    </citation>
    <scope>NUCLEOTIDE SEQUENCE</scope>
    <source>
        <strain evidence="2">BDU141951</strain>
    </source>
</reference>
<dbReference type="AlphaFoldDB" id="A0A0C1Y3E1"/>
<dbReference type="Pfam" id="PF04151">
    <property type="entry name" value="PPC"/>
    <property type="match status" value="1"/>
</dbReference>
<name>A0A0C1Y3E1_9CYAN</name>
<gene>
    <name evidence="2" type="ORF">QQ91_004280</name>
</gene>
<accession>A0A0C1Y3E1</accession>
<reference evidence="2" key="2">
    <citation type="journal article" date="2015" name="Genome Announc.">
        <title>Draft Genome Sequence of Filamentous Marine Cyanobacterium Lyngbya confervoides Strain BDU141951.</title>
        <authorList>
            <person name="Chandrababunaidu M.M."/>
            <person name="Sen D."/>
            <person name="Tripathy S."/>
        </authorList>
    </citation>
    <scope>NUCLEOTIDE SEQUENCE</scope>
    <source>
        <strain evidence="2">BDU141951</strain>
    </source>
</reference>
<protein>
    <submittedName>
        <fullName evidence="2">Peptidase</fullName>
    </submittedName>
</protein>
<reference evidence="2" key="3">
    <citation type="submission" date="2020-02" db="EMBL/GenBank/DDBJ databases">
        <authorList>
            <person name="Sarangi A.N."/>
            <person name="Ghosh S."/>
            <person name="Mukherjee M."/>
            <person name="Tripathy S."/>
        </authorList>
    </citation>
    <scope>NUCLEOTIDE SEQUENCE</scope>
    <source>
        <strain evidence="2">BDU141951</strain>
    </source>
</reference>
<evidence type="ECO:0000259" key="1">
    <source>
        <dbReference type="Pfam" id="PF04151"/>
    </source>
</evidence>
<feature type="domain" description="Peptidase C-terminal archaeal/bacterial" evidence="1">
    <location>
        <begin position="53"/>
        <end position="118"/>
    </location>
</feature>
<dbReference type="EMBL" id="JTHE02000003">
    <property type="protein sequence ID" value="NEV66330.1"/>
    <property type="molecule type" value="Genomic_DNA"/>
</dbReference>
<dbReference type="InterPro" id="IPR007280">
    <property type="entry name" value="Peptidase_C_arc/bac"/>
</dbReference>
<organism evidence="2">
    <name type="scientific">Lyngbya confervoides BDU141951</name>
    <dbReference type="NCBI Taxonomy" id="1574623"/>
    <lineage>
        <taxon>Bacteria</taxon>
        <taxon>Bacillati</taxon>
        <taxon>Cyanobacteriota</taxon>
        <taxon>Cyanophyceae</taxon>
        <taxon>Oscillatoriophycideae</taxon>
        <taxon>Oscillatoriales</taxon>
        <taxon>Microcoleaceae</taxon>
        <taxon>Lyngbya</taxon>
    </lineage>
</organism>
<dbReference type="Gene3D" id="2.60.120.380">
    <property type="match status" value="1"/>
</dbReference>
<proteinExistence type="predicted"/>
<comment type="caution">
    <text evidence="2">The sequence shown here is derived from an EMBL/GenBank/DDBJ whole genome shotgun (WGS) entry which is preliminary data.</text>
</comment>
<sequence>MPLAVACTLGLTAVKAQAQNSVYSPIPLPSNREITDTLSDNDIPTGVGGFARDYTVRLEDGDQVAIDLISEEFDTLITLLGPDGTTVGENDDGPDGTTNSLLFARITESGTYTVRVRSYAGQGSGEFLLKVARLRPID</sequence>
<evidence type="ECO:0000313" key="2">
    <source>
        <dbReference type="EMBL" id="NEV66330.1"/>
    </source>
</evidence>